<dbReference type="AlphaFoldDB" id="D6AGK4"/>
<protein>
    <recommendedName>
        <fullName evidence="3">SWIM-type domain-containing protein</fullName>
    </recommendedName>
</protein>
<gene>
    <name evidence="4" type="ORF">SSGG_04381</name>
</gene>
<evidence type="ECO:0000256" key="1">
    <source>
        <dbReference type="PROSITE-ProRule" id="PRU00325"/>
    </source>
</evidence>
<dbReference type="EMBL" id="DS999644">
    <property type="protein sequence ID" value="EFE77014.2"/>
    <property type="molecule type" value="Genomic_DNA"/>
</dbReference>
<name>D6AGK4_STRFL</name>
<reference evidence="5" key="1">
    <citation type="submission" date="2008-10" db="EMBL/GenBank/DDBJ databases">
        <authorList>
            <person name="Molnar K."/>
        </authorList>
    </citation>
    <scope>NUCLEOTIDE SEQUENCE [LARGE SCALE GENOMIC DNA]</scope>
    <source>
        <strain evidence="5">NRRL 15998</strain>
    </source>
</reference>
<organism evidence="4 5">
    <name type="scientific">Streptomyces filamentosus NRRL 15998</name>
    <dbReference type="NCBI Taxonomy" id="457431"/>
    <lineage>
        <taxon>Bacteria</taxon>
        <taxon>Bacillati</taxon>
        <taxon>Actinomycetota</taxon>
        <taxon>Actinomycetes</taxon>
        <taxon>Kitasatosporales</taxon>
        <taxon>Streptomycetaceae</taxon>
        <taxon>Streptomyces</taxon>
    </lineage>
</organism>
<feature type="region of interest" description="Disordered" evidence="2">
    <location>
        <begin position="477"/>
        <end position="500"/>
    </location>
</feature>
<dbReference type="PROSITE" id="PS50966">
    <property type="entry name" value="ZF_SWIM"/>
    <property type="match status" value="1"/>
</dbReference>
<evidence type="ECO:0000256" key="2">
    <source>
        <dbReference type="SAM" id="MobiDB-lite"/>
    </source>
</evidence>
<evidence type="ECO:0000313" key="5">
    <source>
        <dbReference type="Proteomes" id="UP000003986"/>
    </source>
</evidence>
<reference evidence="5" key="2">
    <citation type="submission" date="2008-12" db="EMBL/GenBank/DDBJ databases">
        <title>Annotation of Streptomyces roseosporus strain NRRL 15998.</title>
        <authorList>
            <consortium name="The Broad Institute Genome Sequencing Platform"/>
            <consortium name="Broad Institute Microbial Sequencing Center"/>
            <person name="Fischbach M."/>
            <person name="Ward D."/>
            <person name="Young S."/>
            <person name="Kodira C.D."/>
            <person name="Zeng Q."/>
            <person name="Koehrsen M."/>
            <person name="Godfrey P."/>
            <person name="Alvarado L."/>
            <person name="Berlin A.M."/>
            <person name="Borenstein D."/>
            <person name="Chen Z."/>
            <person name="Engels R."/>
            <person name="Freedman E."/>
            <person name="Gellesch M."/>
            <person name="Goldberg J."/>
            <person name="Griggs A."/>
            <person name="Gujja S."/>
            <person name="Heiman D.I."/>
            <person name="Hepburn T.A."/>
            <person name="Howarth C."/>
            <person name="Jen D."/>
            <person name="Larson L."/>
            <person name="Lewis B."/>
            <person name="Mehta T."/>
            <person name="Park D."/>
            <person name="Pearson M."/>
            <person name="Roberts A."/>
            <person name="Saif S."/>
            <person name="Shea T.D."/>
            <person name="Shenoy N."/>
            <person name="Sisk P."/>
            <person name="Stolte C."/>
            <person name="Sykes S.N."/>
            <person name="Walk T."/>
            <person name="White J."/>
            <person name="Yandava C."/>
            <person name="Straight P."/>
            <person name="Clardy J."/>
            <person name="Hung D."/>
            <person name="Kolter R."/>
            <person name="Mekalanos J."/>
            <person name="Walker S."/>
            <person name="Walsh C.T."/>
            <person name="Wieland B.L.C."/>
            <person name="Ilzarbe M."/>
            <person name="Galagan J."/>
            <person name="Nusbaum C."/>
            <person name="Birren B."/>
        </authorList>
    </citation>
    <scope>NUCLEOTIDE SEQUENCE [LARGE SCALE GENOMIC DNA]</scope>
    <source>
        <strain evidence="5">NRRL 15998</strain>
    </source>
</reference>
<dbReference type="GO" id="GO:0008270">
    <property type="term" value="F:zinc ion binding"/>
    <property type="evidence" value="ECO:0007669"/>
    <property type="project" value="UniProtKB-KW"/>
</dbReference>
<accession>D6AGK4</accession>
<keyword evidence="1" id="KW-0479">Metal-binding</keyword>
<dbReference type="InterPro" id="IPR007527">
    <property type="entry name" value="Znf_SWIM"/>
</dbReference>
<feature type="region of interest" description="Disordered" evidence="2">
    <location>
        <begin position="135"/>
        <end position="173"/>
    </location>
</feature>
<keyword evidence="1" id="KW-0863">Zinc-finger</keyword>
<proteinExistence type="predicted"/>
<keyword evidence="1" id="KW-0862">Zinc</keyword>
<dbReference type="Pfam" id="PF04434">
    <property type="entry name" value="SWIM"/>
    <property type="match status" value="1"/>
</dbReference>
<feature type="region of interest" description="Disordered" evidence="2">
    <location>
        <begin position="407"/>
        <end position="436"/>
    </location>
</feature>
<feature type="domain" description="SWIM-type" evidence="3">
    <location>
        <begin position="77"/>
        <end position="110"/>
    </location>
</feature>
<evidence type="ECO:0000313" key="4">
    <source>
        <dbReference type="EMBL" id="EFE77014.2"/>
    </source>
</evidence>
<sequence length="500" mass="51712">MAPPTVGDMQLSHGGETSPAGAPVARWSVEQVLALAPDAASRKAGTRLGAAGPWSGTGYDATGAVWGLCKGSGSTPYRTVVDTTGPAYACSCPSRKFPCKHALGLLLLRASDDGAFRPAEPADWAEEWLASRRARAARESSPAAGGDSARGPADPAAARRRAERRAERVTGGAQELEQRLGDLLRGGLAATDRSGYGLWEETAARMVDAQAPGLAARVRELGAITGSGAGWPVRLLEECALLHLLDTAWLGRDRLPDPLAATVRTRVGLPMSAEGPPVRDHWLVLAQYDTPDGKIVTRRIWLYGRRSGRTALLLSFGAAGRSPDRALPVGATIDAELTPYPGGGQLRADLGEQFGTTAAAGPPPGIAAAAAPAVYGNALREDPWLEAWPVTLRDVIPVPSKDGWQVADAHAGAHADAQADSAADEPADGPADARTGSALPIAPAALSRPGLWKLVALSGGGPVTVFGELGHRGFDPFAAWDPGEREEGGGTTGGSLVQLV</sequence>
<feature type="compositionally biased region" description="Low complexity" evidence="2">
    <location>
        <begin position="407"/>
        <end position="421"/>
    </location>
</feature>
<feature type="region of interest" description="Disordered" evidence="2">
    <location>
        <begin position="1"/>
        <end position="22"/>
    </location>
</feature>
<evidence type="ECO:0000259" key="3">
    <source>
        <dbReference type="PROSITE" id="PS50966"/>
    </source>
</evidence>
<feature type="compositionally biased region" description="Low complexity" evidence="2">
    <location>
        <begin position="139"/>
        <end position="156"/>
    </location>
</feature>
<dbReference type="Proteomes" id="UP000003986">
    <property type="component" value="Unassembled WGS sequence"/>
</dbReference>